<dbReference type="AlphaFoldDB" id="A0AAU3HYM3"/>
<dbReference type="EMBL" id="CP109546">
    <property type="protein sequence ID" value="WTZ10113.1"/>
    <property type="molecule type" value="Genomic_DNA"/>
</dbReference>
<dbReference type="CDD" id="cd00093">
    <property type="entry name" value="HTH_XRE"/>
    <property type="match status" value="1"/>
</dbReference>
<name>A0AAU3HYM3_9ACTN</name>
<dbReference type="Pfam" id="PF13560">
    <property type="entry name" value="HTH_31"/>
    <property type="match status" value="1"/>
</dbReference>
<dbReference type="InterPro" id="IPR001387">
    <property type="entry name" value="Cro/C1-type_HTH"/>
</dbReference>
<reference evidence="2" key="1">
    <citation type="submission" date="2022-10" db="EMBL/GenBank/DDBJ databases">
        <title>The complete genomes of actinobacterial strains from the NBC collection.</title>
        <authorList>
            <person name="Joergensen T.S."/>
            <person name="Alvarez Arevalo M."/>
            <person name="Sterndorff E.B."/>
            <person name="Faurdal D."/>
            <person name="Vuksanovic O."/>
            <person name="Mourched A.-S."/>
            <person name="Charusanti P."/>
            <person name="Shaw S."/>
            <person name="Blin K."/>
            <person name="Weber T."/>
        </authorList>
    </citation>
    <scope>NUCLEOTIDE SEQUENCE</scope>
    <source>
        <strain evidence="2">NBC_01393</strain>
    </source>
</reference>
<dbReference type="Pfam" id="PF19054">
    <property type="entry name" value="DUF5753"/>
    <property type="match status" value="1"/>
</dbReference>
<accession>A0AAU3HYM3</accession>
<protein>
    <submittedName>
        <fullName evidence="2">Helix-turn-helix domain-containing protein</fullName>
    </submittedName>
</protein>
<dbReference type="SMART" id="SM00530">
    <property type="entry name" value="HTH_XRE"/>
    <property type="match status" value="1"/>
</dbReference>
<evidence type="ECO:0000313" key="2">
    <source>
        <dbReference type="EMBL" id="WTZ10113.1"/>
    </source>
</evidence>
<feature type="domain" description="HTH cro/C1-type" evidence="1">
    <location>
        <begin position="9"/>
        <end position="64"/>
    </location>
</feature>
<dbReference type="InterPro" id="IPR010982">
    <property type="entry name" value="Lambda_DNA-bd_dom_sf"/>
</dbReference>
<dbReference type="GO" id="GO:0003677">
    <property type="term" value="F:DNA binding"/>
    <property type="evidence" value="ECO:0007669"/>
    <property type="project" value="InterPro"/>
</dbReference>
<dbReference type="SUPFAM" id="SSF47413">
    <property type="entry name" value="lambda repressor-like DNA-binding domains"/>
    <property type="match status" value="1"/>
</dbReference>
<gene>
    <name evidence="2" type="ORF">OG699_20235</name>
</gene>
<sequence>MGRRLVGELLRIHRGRLGLTRKEAGELLLVSESIFGAYERAERIPPIEFLKDADNGLDARGALIACVEMIEEEKYPPKYVDWVRLQRLAQIISGYEVMVVPGLFQTEAYTRALYVSRVPAYTEEEIERHVQARLERQVVLTRTPPPRLGFVVEESAMEREFGGPAVLKEQLLHLLECMRTLNHLTVQIMPSRRHTHAGLQGPMQLMSTEEGRNLVFVESQAGSTLISKLEQVNGLFDLFGMLRAQALTPWESAELIAKKAGQL</sequence>
<organism evidence="2">
    <name type="scientific">Streptomyces sp. NBC_01393</name>
    <dbReference type="NCBI Taxonomy" id="2903851"/>
    <lineage>
        <taxon>Bacteria</taxon>
        <taxon>Bacillati</taxon>
        <taxon>Actinomycetota</taxon>
        <taxon>Actinomycetes</taxon>
        <taxon>Kitasatosporales</taxon>
        <taxon>Streptomycetaceae</taxon>
        <taxon>Streptomyces</taxon>
    </lineage>
</organism>
<proteinExistence type="predicted"/>
<dbReference type="InterPro" id="IPR043917">
    <property type="entry name" value="DUF5753"/>
</dbReference>
<dbReference type="Gene3D" id="1.10.260.40">
    <property type="entry name" value="lambda repressor-like DNA-binding domains"/>
    <property type="match status" value="1"/>
</dbReference>
<evidence type="ECO:0000259" key="1">
    <source>
        <dbReference type="SMART" id="SM00530"/>
    </source>
</evidence>